<dbReference type="InterPro" id="IPR021378">
    <property type="entry name" value="DUF3010"/>
</dbReference>
<dbReference type="Gene3D" id="3.30.420.10">
    <property type="entry name" value="Ribonuclease H-like superfamily/Ribonuclease H"/>
    <property type="match status" value="1"/>
</dbReference>
<name>A0A3B0Z248_9ZZZZ</name>
<dbReference type="EMBL" id="UOFL01000198">
    <property type="protein sequence ID" value="VAW80489.1"/>
    <property type="molecule type" value="Genomic_DNA"/>
</dbReference>
<gene>
    <name evidence="1" type="ORF">MNBD_GAMMA12-3945</name>
</gene>
<protein>
    <recommendedName>
        <fullName evidence="2">DUF3010 domain-containing protein</fullName>
    </recommendedName>
</protein>
<dbReference type="InterPro" id="IPR036397">
    <property type="entry name" value="RNaseH_sf"/>
</dbReference>
<organism evidence="1">
    <name type="scientific">hydrothermal vent metagenome</name>
    <dbReference type="NCBI Taxonomy" id="652676"/>
    <lineage>
        <taxon>unclassified sequences</taxon>
        <taxon>metagenomes</taxon>
        <taxon>ecological metagenomes</taxon>
    </lineage>
</organism>
<evidence type="ECO:0008006" key="2">
    <source>
        <dbReference type="Google" id="ProtNLM"/>
    </source>
</evidence>
<dbReference type="GO" id="GO:0003676">
    <property type="term" value="F:nucleic acid binding"/>
    <property type="evidence" value="ECO:0007669"/>
    <property type="project" value="InterPro"/>
</dbReference>
<evidence type="ECO:0000313" key="1">
    <source>
        <dbReference type="EMBL" id="VAW80489.1"/>
    </source>
</evidence>
<dbReference type="Pfam" id="PF11215">
    <property type="entry name" value="DUF3010"/>
    <property type="match status" value="1"/>
</dbReference>
<sequence>MKICGVNLTEYDANICLLDSENRRFTIPDCRVRKLTLPKDHSREDLQKFQFTFAKLMEDYKVTKVAISERMRNGKFAGSAISFKLESAIQLIADMNIEVVVLSPAQIKSALKESSMPISFRDTELKKFQESALTVAYAAHIIK</sequence>
<dbReference type="AlphaFoldDB" id="A0A3B0Z248"/>
<proteinExistence type="predicted"/>
<accession>A0A3B0Z248</accession>
<reference evidence="1" key="1">
    <citation type="submission" date="2018-06" db="EMBL/GenBank/DDBJ databases">
        <authorList>
            <person name="Zhirakovskaya E."/>
        </authorList>
    </citation>
    <scope>NUCLEOTIDE SEQUENCE</scope>
</reference>